<organism evidence="1 2">
    <name type="scientific">Salipaludibacillus neizhouensis</name>
    <dbReference type="NCBI Taxonomy" id="885475"/>
    <lineage>
        <taxon>Bacteria</taxon>
        <taxon>Bacillati</taxon>
        <taxon>Bacillota</taxon>
        <taxon>Bacilli</taxon>
        <taxon>Bacillales</taxon>
        <taxon>Bacillaceae</taxon>
    </lineage>
</organism>
<reference evidence="1 2" key="1">
    <citation type="submission" date="2017-10" db="EMBL/GenBank/DDBJ databases">
        <title>Bacillus sp. nov., a halophilic bacterium isolated from a Keqin Lake.</title>
        <authorList>
            <person name="Wang H."/>
        </authorList>
    </citation>
    <scope>NUCLEOTIDE SEQUENCE [LARGE SCALE GENOMIC DNA]</scope>
    <source>
        <strain evidence="1 2">KCTC 13187</strain>
    </source>
</reference>
<keyword evidence="2" id="KW-1185">Reference proteome</keyword>
<dbReference type="InterPro" id="IPR036412">
    <property type="entry name" value="HAD-like_sf"/>
</dbReference>
<dbReference type="SFLD" id="SFLDG01144">
    <property type="entry name" value="C2.B.4:_PGP_Like"/>
    <property type="match status" value="1"/>
</dbReference>
<dbReference type="OrthoDB" id="9810101at2"/>
<dbReference type="PANTHER" id="PTHR10000">
    <property type="entry name" value="PHOSPHOSERINE PHOSPHATASE"/>
    <property type="match status" value="1"/>
</dbReference>
<accession>A0A3A9K4D8</accession>
<dbReference type="SUPFAM" id="SSF56784">
    <property type="entry name" value="HAD-like"/>
    <property type="match status" value="1"/>
</dbReference>
<evidence type="ECO:0000313" key="2">
    <source>
        <dbReference type="Proteomes" id="UP000281498"/>
    </source>
</evidence>
<dbReference type="PANTHER" id="PTHR10000:SF25">
    <property type="entry name" value="PHOSPHATASE YKRA-RELATED"/>
    <property type="match status" value="1"/>
</dbReference>
<dbReference type="GO" id="GO:0016791">
    <property type="term" value="F:phosphatase activity"/>
    <property type="evidence" value="ECO:0007669"/>
    <property type="project" value="TreeGrafter"/>
</dbReference>
<dbReference type="Gene3D" id="3.30.1240.10">
    <property type="match status" value="1"/>
</dbReference>
<dbReference type="SFLD" id="SFLDG01140">
    <property type="entry name" value="C2.B:_Phosphomannomutase_and_P"/>
    <property type="match status" value="1"/>
</dbReference>
<proteinExistence type="predicted"/>
<dbReference type="EMBL" id="PDOE01000002">
    <property type="protein sequence ID" value="RKL67904.1"/>
    <property type="molecule type" value="Genomic_DNA"/>
</dbReference>
<dbReference type="AlphaFoldDB" id="A0A3A9K4D8"/>
<dbReference type="CDD" id="cd07517">
    <property type="entry name" value="HAD_HPP"/>
    <property type="match status" value="1"/>
</dbReference>
<dbReference type="Proteomes" id="UP000281498">
    <property type="component" value="Unassembled WGS sequence"/>
</dbReference>
<dbReference type="GO" id="GO:0000287">
    <property type="term" value="F:magnesium ion binding"/>
    <property type="evidence" value="ECO:0007669"/>
    <property type="project" value="TreeGrafter"/>
</dbReference>
<dbReference type="NCBIfam" id="TIGR00099">
    <property type="entry name" value="Cof-subfamily"/>
    <property type="match status" value="1"/>
</dbReference>
<dbReference type="InterPro" id="IPR000150">
    <property type="entry name" value="Cof"/>
</dbReference>
<protein>
    <submittedName>
        <fullName evidence="1">Phosphatase</fullName>
    </submittedName>
</protein>
<dbReference type="PROSITE" id="PS01229">
    <property type="entry name" value="COF_2"/>
    <property type="match status" value="1"/>
</dbReference>
<dbReference type="Gene3D" id="3.40.50.1000">
    <property type="entry name" value="HAD superfamily/HAD-like"/>
    <property type="match status" value="1"/>
</dbReference>
<evidence type="ECO:0000313" key="1">
    <source>
        <dbReference type="EMBL" id="RKL67904.1"/>
    </source>
</evidence>
<dbReference type="NCBIfam" id="TIGR01484">
    <property type="entry name" value="HAD-SF-IIB"/>
    <property type="match status" value="1"/>
</dbReference>
<sequence length="260" mass="29184">MGDAKKMIFFDIDGTLLDHNKELPASTEKAINDLHAAGHYIAIATGRAPFMFPELREKLGIHTFISFNGQYVKVGDEEILTNPLNDTELIRLTEAAVNNDHPLVYMDHLDMKANIPYHARIEESISLSLKFKHPAYDPSYLNGRDIYQALLFNTAEEMRPYKESFQKFDFVRWHEFSTDVVPKGGSKAKGIEAVMNHLGFAKEDVYAFGDGPNDIEMLDYVVNSVAMGNAGDALKKQASYVTKDVDDDGILHGLKHFGLL</sequence>
<name>A0A3A9K4D8_9BACI</name>
<dbReference type="InterPro" id="IPR023214">
    <property type="entry name" value="HAD_sf"/>
</dbReference>
<dbReference type="InterPro" id="IPR006379">
    <property type="entry name" value="HAD-SF_hydro_IIB"/>
</dbReference>
<dbReference type="SFLD" id="SFLDS00003">
    <property type="entry name" value="Haloacid_Dehalogenase"/>
    <property type="match status" value="1"/>
</dbReference>
<dbReference type="Pfam" id="PF08282">
    <property type="entry name" value="Hydrolase_3"/>
    <property type="match status" value="1"/>
</dbReference>
<comment type="caution">
    <text evidence="1">The sequence shown here is derived from an EMBL/GenBank/DDBJ whole genome shotgun (WGS) entry which is preliminary data.</text>
</comment>
<dbReference type="RefSeq" id="WP_110938243.1">
    <property type="nucleotide sequence ID" value="NZ_KZ614147.1"/>
</dbReference>
<gene>
    <name evidence="1" type="ORF">CR203_05195</name>
</gene>
<dbReference type="GO" id="GO:0005829">
    <property type="term" value="C:cytosol"/>
    <property type="evidence" value="ECO:0007669"/>
    <property type="project" value="TreeGrafter"/>
</dbReference>